<evidence type="ECO:0000259" key="7">
    <source>
        <dbReference type="PROSITE" id="PS50262"/>
    </source>
</evidence>
<dbReference type="CDD" id="cd14978">
    <property type="entry name" value="7tmA_FMRFamide_R-like"/>
    <property type="match status" value="1"/>
</dbReference>
<evidence type="ECO:0000256" key="2">
    <source>
        <dbReference type="ARBA" id="ARBA00022692"/>
    </source>
</evidence>
<evidence type="ECO:0000256" key="1">
    <source>
        <dbReference type="ARBA" id="ARBA00004370"/>
    </source>
</evidence>
<feature type="transmembrane region" description="Helical" evidence="6">
    <location>
        <begin position="204"/>
        <end position="226"/>
    </location>
</feature>
<feature type="transmembrane region" description="Helical" evidence="6">
    <location>
        <begin position="114"/>
        <end position="139"/>
    </location>
</feature>
<accession>A0A819FGQ4</accession>
<keyword evidence="4 6" id="KW-0472">Membrane</keyword>
<evidence type="ECO:0000256" key="5">
    <source>
        <dbReference type="RuleBase" id="RU000688"/>
    </source>
</evidence>
<dbReference type="PANTHER" id="PTHR46641:SF25">
    <property type="entry name" value="CNMAMIDE RECEPTOR-RELATED"/>
    <property type="match status" value="1"/>
</dbReference>
<evidence type="ECO:0000256" key="6">
    <source>
        <dbReference type="SAM" id="Phobius"/>
    </source>
</evidence>
<sequence>MHENNTHSFTTLNNKYDNNHSLINNLNDTSKRAEIDEFERRVDYWLTIIQCCIVLFGVLGNGLALIVINHRSLRNTSSSVFITYLAIFDSLVLIAHFTYLVIWHRYLVFLSSCVVVYLHDFFTLTSVWIMVIITIERYIAVHSPFLAKRFCTIEHAGHSMYMLIFLTFVFSSLSFPLVYTININEIACDLREQFRALFRFVQPAMFYFIPGLILLVNFFTIYELLIAKRQRTQILMNPENARNSINANLFDKQQNVLTIMLVTDSLSFYLFTIPACIQYMLWKKLSYDMDTKEYEMRYLISHLTNIWRQMSSATNFLFYYIAGSKFRAACLETWTDISDYIQTKFDCNGQRSRSSRNPPTNQRCVQHRMLMSCQLRTADLTNPPH</sequence>
<dbReference type="InterPro" id="IPR000276">
    <property type="entry name" value="GPCR_Rhodpsn"/>
</dbReference>
<dbReference type="Gene3D" id="1.20.1070.10">
    <property type="entry name" value="Rhodopsin 7-helix transmembrane proteins"/>
    <property type="match status" value="1"/>
</dbReference>
<dbReference type="Proteomes" id="UP000663823">
    <property type="component" value="Unassembled WGS sequence"/>
</dbReference>
<dbReference type="Pfam" id="PF00001">
    <property type="entry name" value="7tm_1"/>
    <property type="match status" value="1"/>
</dbReference>
<keyword evidence="2 5" id="KW-0812">Transmembrane</keyword>
<reference evidence="8" key="1">
    <citation type="submission" date="2021-02" db="EMBL/GenBank/DDBJ databases">
        <authorList>
            <person name="Nowell W R."/>
        </authorList>
    </citation>
    <scope>NUCLEOTIDE SEQUENCE</scope>
</reference>
<comment type="subcellular location">
    <subcellularLocation>
        <location evidence="1">Membrane</location>
    </subcellularLocation>
</comment>
<keyword evidence="5" id="KW-0807">Transducer</keyword>
<dbReference type="GO" id="GO:0016020">
    <property type="term" value="C:membrane"/>
    <property type="evidence" value="ECO:0007669"/>
    <property type="project" value="UniProtKB-SubCell"/>
</dbReference>
<feature type="transmembrane region" description="Helical" evidence="6">
    <location>
        <begin position="44"/>
        <end position="68"/>
    </location>
</feature>
<gene>
    <name evidence="8" type="ORF">OTI717_LOCUS22055</name>
</gene>
<organism evidence="8 9">
    <name type="scientific">Rotaria sordida</name>
    <dbReference type="NCBI Taxonomy" id="392033"/>
    <lineage>
        <taxon>Eukaryota</taxon>
        <taxon>Metazoa</taxon>
        <taxon>Spiralia</taxon>
        <taxon>Gnathifera</taxon>
        <taxon>Rotifera</taxon>
        <taxon>Eurotatoria</taxon>
        <taxon>Bdelloidea</taxon>
        <taxon>Philodinida</taxon>
        <taxon>Philodinidae</taxon>
        <taxon>Rotaria</taxon>
    </lineage>
</organism>
<evidence type="ECO:0000313" key="8">
    <source>
        <dbReference type="EMBL" id="CAF3867859.1"/>
    </source>
</evidence>
<dbReference type="AlphaFoldDB" id="A0A819FGQ4"/>
<dbReference type="InterPro" id="IPR017452">
    <property type="entry name" value="GPCR_Rhodpsn_7TM"/>
</dbReference>
<evidence type="ECO:0000256" key="4">
    <source>
        <dbReference type="ARBA" id="ARBA00023136"/>
    </source>
</evidence>
<feature type="transmembrane region" description="Helical" evidence="6">
    <location>
        <begin position="256"/>
        <end position="282"/>
    </location>
</feature>
<dbReference type="PANTHER" id="PTHR46641">
    <property type="entry name" value="FMRFAMIDE RECEPTOR-RELATED"/>
    <property type="match status" value="1"/>
</dbReference>
<proteinExistence type="inferred from homology"/>
<feature type="domain" description="G-protein coupled receptors family 1 profile" evidence="7">
    <location>
        <begin position="60"/>
        <end position="319"/>
    </location>
</feature>
<comment type="similarity">
    <text evidence="5">Belongs to the G-protein coupled receptor 1 family.</text>
</comment>
<dbReference type="EMBL" id="CAJOAX010003691">
    <property type="protein sequence ID" value="CAF3867859.1"/>
    <property type="molecule type" value="Genomic_DNA"/>
</dbReference>
<feature type="transmembrane region" description="Helical" evidence="6">
    <location>
        <begin position="80"/>
        <end position="102"/>
    </location>
</feature>
<dbReference type="PROSITE" id="PS50262">
    <property type="entry name" value="G_PROTEIN_RECEP_F1_2"/>
    <property type="match status" value="1"/>
</dbReference>
<keyword evidence="3 6" id="KW-1133">Transmembrane helix</keyword>
<protein>
    <recommendedName>
        <fullName evidence="7">G-protein coupled receptors family 1 profile domain-containing protein</fullName>
    </recommendedName>
</protein>
<feature type="transmembrane region" description="Helical" evidence="6">
    <location>
        <begin position="160"/>
        <end position="184"/>
    </location>
</feature>
<name>A0A819FGQ4_9BILA</name>
<evidence type="ECO:0000256" key="3">
    <source>
        <dbReference type="ARBA" id="ARBA00022989"/>
    </source>
</evidence>
<dbReference type="PROSITE" id="PS00237">
    <property type="entry name" value="G_PROTEIN_RECEP_F1_1"/>
    <property type="match status" value="1"/>
</dbReference>
<dbReference type="GO" id="GO:0004930">
    <property type="term" value="F:G protein-coupled receptor activity"/>
    <property type="evidence" value="ECO:0007669"/>
    <property type="project" value="UniProtKB-KW"/>
</dbReference>
<dbReference type="SUPFAM" id="SSF81321">
    <property type="entry name" value="Family A G protein-coupled receptor-like"/>
    <property type="match status" value="1"/>
</dbReference>
<comment type="caution">
    <text evidence="8">The sequence shown here is derived from an EMBL/GenBank/DDBJ whole genome shotgun (WGS) entry which is preliminary data.</text>
</comment>
<keyword evidence="5" id="KW-0297">G-protein coupled receptor</keyword>
<keyword evidence="5" id="KW-0675">Receptor</keyword>
<evidence type="ECO:0000313" key="9">
    <source>
        <dbReference type="Proteomes" id="UP000663823"/>
    </source>
</evidence>
<dbReference type="InterPro" id="IPR052954">
    <property type="entry name" value="GPCR-Ligand_Int"/>
</dbReference>
<dbReference type="PRINTS" id="PR00237">
    <property type="entry name" value="GPCRRHODOPSN"/>
</dbReference>